<comment type="caution">
    <text evidence="2">The sequence shown here is derived from an EMBL/GenBank/DDBJ whole genome shotgun (WGS) entry which is preliminary data.</text>
</comment>
<gene>
    <name evidence="2" type="ORF">V3328_09920</name>
</gene>
<dbReference type="EMBL" id="JAZHOF010000003">
    <property type="protein sequence ID" value="MEJ8571790.1"/>
    <property type="molecule type" value="Genomic_DNA"/>
</dbReference>
<evidence type="ECO:0000313" key="3">
    <source>
        <dbReference type="Proteomes" id="UP001378188"/>
    </source>
</evidence>
<evidence type="ECO:0000313" key="2">
    <source>
        <dbReference type="EMBL" id="MEJ8571790.1"/>
    </source>
</evidence>
<dbReference type="Proteomes" id="UP001378188">
    <property type="component" value="Unassembled WGS sequence"/>
</dbReference>
<dbReference type="RefSeq" id="WP_340329477.1">
    <property type="nucleotide sequence ID" value="NZ_JAZHOF010000003.1"/>
</dbReference>
<reference evidence="2 3" key="1">
    <citation type="submission" date="2024-02" db="EMBL/GenBank/DDBJ databases">
        <title>Genome analysis and characterization of Microbaculum marinisediminis sp. nov., isolated from marine sediment.</title>
        <authorList>
            <person name="Du Z.-J."/>
            <person name="Ye Y.-Q."/>
            <person name="Zhang Z.-R."/>
            <person name="Yuan S.-M."/>
            <person name="Zhang X.-Y."/>
        </authorList>
    </citation>
    <scope>NUCLEOTIDE SEQUENCE [LARGE SCALE GENOMIC DNA]</scope>
    <source>
        <strain evidence="2 3">SDUM1044001</strain>
    </source>
</reference>
<feature type="compositionally biased region" description="Low complexity" evidence="1">
    <location>
        <begin position="50"/>
        <end position="64"/>
    </location>
</feature>
<accession>A0AAW9RU27</accession>
<sequence>MTRLFFAAVAVMIAAAVAYVLVVPDALDQLGVEPIVEATKPAQPTKDTSRITTSSTATPASQATGDMPTVAPLDVASLPFQTGCGLFLSREGEEDVIFVDALADDTNGAMPAAMILDGSLVILERTTADGEPLGYGQYPRQVFDTPDNGVRVVVEVDFGEPTEPEDVPVTSGEVTVMKAGRPTLNFRVTGGAGC</sequence>
<name>A0AAW9RU27_9HYPH</name>
<keyword evidence="3" id="KW-1185">Reference proteome</keyword>
<protein>
    <submittedName>
        <fullName evidence="2">Uncharacterized protein</fullName>
    </submittedName>
</protein>
<organism evidence="2 3">
    <name type="scientific">Microbaculum marinum</name>
    <dbReference type="NCBI Taxonomy" id="1764581"/>
    <lineage>
        <taxon>Bacteria</taxon>
        <taxon>Pseudomonadati</taxon>
        <taxon>Pseudomonadota</taxon>
        <taxon>Alphaproteobacteria</taxon>
        <taxon>Hyphomicrobiales</taxon>
        <taxon>Tepidamorphaceae</taxon>
        <taxon>Microbaculum</taxon>
    </lineage>
</organism>
<feature type="region of interest" description="Disordered" evidence="1">
    <location>
        <begin position="41"/>
        <end position="66"/>
    </location>
</feature>
<proteinExistence type="predicted"/>
<dbReference type="AlphaFoldDB" id="A0AAW9RU27"/>
<evidence type="ECO:0000256" key="1">
    <source>
        <dbReference type="SAM" id="MobiDB-lite"/>
    </source>
</evidence>